<dbReference type="InterPro" id="IPR050181">
    <property type="entry name" value="Cold_shock_domain"/>
</dbReference>
<dbReference type="SMART" id="SM00357">
    <property type="entry name" value="CSP"/>
    <property type="match status" value="1"/>
</dbReference>
<protein>
    <submittedName>
        <fullName evidence="5">Cold shock domain-containing protein</fullName>
    </submittedName>
</protein>
<evidence type="ECO:0000256" key="2">
    <source>
        <dbReference type="ARBA" id="ARBA00022490"/>
    </source>
</evidence>
<evidence type="ECO:0000313" key="5">
    <source>
        <dbReference type="EMBL" id="MBI3014515.1"/>
    </source>
</evidence>
<feature type="domain" description="CSD" evidence="4">
    <location>
        <begin position="1"/>
        <end position="64"/>
    </location>
</feature>
<dbReference type="InterPro" id="IPR012156">
    <property type="entry name" value="Cold_shock_CspA"/>
</dbReference>
<dbReference type="EMBL" id="JACPSX010000100">
    <property type="protein sequence ID" value="MBI3014515.1"/>
    <property type="molecule type" value="Genomic_DNA"/>
</dbReference>
<sequence>MPSGTIKWFSERRHYGFIVSENGQEVFFHQSEVSAEDLPVQEGDRVIFKVVETLRGVQGKEIFKLPLM</sequence>
<dbReference type="InterPro" id="IPR011129">
    <property type="entry name" value="CSD"/>
</dbReference>
<dbReference type="PRINTS" id="PR00050">
    <property type="entry name" value="COLDSHOCK"/>
</dbReference>
<organism evidence="5 6">
    <name type="scientific">Tectimicrobiota bacterium</name>
    <dbReference type="NCBI Taxonomy" id="2528274"/>
    <lineage>
        <taxon>Bacteria</taxon>
        <taxon>Pseudomonadati</taxon>
        <taxon>Nitrospinota/Tectimicrobiota group</taxon>
        <taxon>Candidatus Tectimicrobiota</taxon>
    </lineage>
</organism>
<name>A0A932M0F0_UNCTE</name>
<evidence type="ECO:0000256" key="3">
    <source>
        <dbReference type="RuleBase" id="RU000408"/>
    </source>
</evidence>
<dbReference type="InterPro" id="IPR002059">
    <property type="entry name" value="CSP_DNA-bd"/>
</dbReference>
<dbReference type="PROSITE" id="PS00352">
    <property type="entry name" value="CSD_1"/>
    <property type="match status" value="1"/>
</dbReference>
<dbReference type="GO" id="GO:0005829">
    <property type="term" value="C:cytosol"/>
    <property type="evidence" value="ECO:0007669"/>
    <property type="project" value="UniProtKB-ARBA"/>
</dbReference>
<dbReference type="GO" id="GO:0003676">
    <property type="term" value="F:nucleic acid binding"/>
    <property type="evidence" value="ECO:0007669"/>
    <property type="project" value="InterPro"/>
</dbReference>
<dbReference type="PIRSF" id="PIRSF002599">
    <property type="entry name" value="Cold_shock_A"/>
    <property type="match status" value="1"/>
</dbReference>
<comment type="caution">
    <text evidence="5">The sequence shown here is derived from an EMBL/GenBank/DDBJ whole genome shotgun (WGS) entry which is preliminary data.</text>
</comment>
<dbReference type="Pfam" id="PF00313">
    <property type="entry name" value="CSD"/>
    <property type="match status" value="1"/>
</dbReference>
<dbReference type="Proteomes" id="UP000741360">
    <property type="component" value="Unassembled WGS sequence"/>
</dbReference>
<dbReference type="PANTHER" id="PTHR11544">
    <property type="entry name" value="COLD SHOCK DOMAIN CONTAINING PROTEINS"/>
    <property type="match status" value="1"/>
</dbReference>
<dbReference type="InterPro" id="IPR019844">
    <property type="entry name" value="CSD_CS"/>
</dbReference>
<dbReference type="PROSITE" id="PS51857">
    <property type="entry name" value="CSD_2"/>
    <property type="match status" value="1"/>
</dbReference>
<keyword evidence="2" id="KW-0963">Cytoplasm</keyword>
<comment type="subcellular location">
    <subcellularLocation>
        <location evidence="1 3">Cytoplasm</location>
    </subcellularLocation>
</comment>
<accession>A0A932M0F0</accession>
<dbReference type="InterPro" id="IPR012340">
    <property type="entry name" value="NA-bd_OB-fold"/>
</dbReference>
<reference evidence="5" key="1">
    <citation type="submission" date="2020-07" db="EMBL/GenBank/DDBJ databases">
        <title>Huge and variable diversity of episymbiotic CPR bacteria and DPANN archaea in groundwater ecosystems.</title>
        <authorList>
            <person name="He C.Y."/>
            <person name="Keren R."/>
            <person name="Whittaker M."/>
            <person name="Farag I.F."/>
            <person name="Doudna J."/>
            <person name="Cate J.H.D."/>
            <person name="Banfield J.F."/>
        </authorList>
    </citation>
    <scope>NUCLEOTIDE SEQUENCE</scope>
    <source>
        <strain evidence="5">NC_groundwater_717_Ag_S-0.2um_59_8</strain>
    </source>
</reference>
<evidence type="ECO:0000259" key="4">
    <source>
        <dbReference type="PROSITE" id="PS51857"/>
    </source>
</evidence>
<dbReference type="AlphaFoldDB" id="A0A932M0F0"/>
<gene>
    <name evidence="5" type="ORF">HYY65_05515</name>
</gene>
<dbReference type="CDD" id="cd04458">
    <property type="entry name" value="CSP_CDS"/>
    <property type="match status" value="1"/>
</dbReference>
<evidence type="ECO:0000313" key="6">
    <source>
        <dbReference type="Proteomes" id="UP000741360"/>
    </source>
</evidence>
<dbReference type="SUPFAM" id="SSF50249">
    <property type="entry name" value="Nucleic acid-binding proteins"/>
    <property type="match status" value="1"/>
</dbReference>
<proteinExistence type="predicted"/>
<evidence type="ECO:0000256" key="1">
    <source>
        <dbReference type="ARBA" id="ARBA00004496"/>
    </source>
</evidence>
<dbReference type="Gene3D" id="2.40.50.140">
    <property type="entry name" value="Nucleic acid-binding proteins"/>
    <property type="match status" value="1"/>
</dbReference>